<reference evidence="1" key="1">
    <citation type="submission" date="2019-08" db="EMBL/GenBank/DDBJ databases">
        <authorList>
            <person name="Kucharzyk K."/>
            <person name="Murdoch R.W."/>
            <person name="Higgins S."/>
            <person name="Loffler F."/>
        </authorList>
    </citation>
    <scope>NUCLEOTIDE SEQUENCE</scope>
</reference>
<dbReference type="AlphaFoldDB" id="A0A644U6J4"/>
<comment type="caution">
    <text evidence="1">The sequence shown here is derived from an EMBL/GenBank/DDBJ whole genome shotgun (WGS) entry which is preliminary data.</text>
</comment>
<dbReference type="InterPro" id="IPR023130">
    <property type="entry name" value="Ta0600-like_sf"/>
</dbReference>
<name>A0A644U6J4_9ZZZZ</name>
<dbReference type="NCBIfam" id="NF003319">
    <property type="entry name" value="PRK04330.1"/>
    <property type="match status" value="1"/>
</dbReference>
<gene>
    <name evidence="1" type="ORF">SDC9_20372</name>
</gene>
<dbReference type="InterPro" id="IPR005354">
    <property type="entry name" value="UPF0147"/>
</dbReference>
<accession>A0A644U6J4</accession>
<protein>
    <submittedName>
        <fullName evidence="1">Uncharacterized protein</fullName>
    </submittedName>
</protein>
<dbReference type="Pfam" id="PF03685">
    <property type="entry name" value="UPF0147"/>
    <property type="match status" value="1"/>
</dbReference>
<dbReference type="EMBL" id="VSSQ01000081">
    <property type="protein sequence ID" value="MPL74557.1"/>
    <property type="molecule type" value="Genomic_DNA"/>
</dbReference>
<proteinExistence type="inferred from homology"/>
<organism evidence="1">
    <name type="scientific">bioreactor metagenome</name>
    <dbReference type="NCBI Taxonomy" id="1076179"/>
    <lineage>
        <taxon>unclassified sequences</taxon>
        <taxon>metagenomes</taxon>
        <taxon>ecological metagenomes</taxon>
    </lineage>
</organism>
<dbReference type="HAMAP" id="MF_00342">
    <property type="entry name" value="UPF0147"/>
    <property type="match status" value="1"/>
</dbReference>
<evidence type="ECO:0000313" key="1">
    <source>
        <dbReference type="EMBL" id="MPL74557.1"/>
    </source>
</evidence>
<sequence length="98" mass="11330">MSYRFWGWELNMANPEDMIRQCIMMLHAMSEDSTIPRNIRRVADETMKVLQDEKKTIGLRAASALSMIDEVSNDSNMPIHARTRIWELASTLEAVPFD</sequence>
<dbReference type="SUPFAM" id="SSF158436">
    <property type="entry name" value="Ta0600-like"/>
    <property type="match status" value="1"/>
</dbReference>
<dbReference type="Gene3D" id="1.20.1440.50">
    <property type="entry name" value="Ta0600-like"/>
    <property type="match status" value="1"/>
</dbReference>